<evidence type="ECO:0000256" key="1">
    <source>
        <dbReference type="SAM" id="MobiDB-lite"/>
    </source>
</evidence>
<name>A0ABD1QIN6_9LAMI</name>
<organism evidence="2 3">
    <name type="scientific">Abeliophyllum distichum</name>
    <dbReference type="NCBI Taxonomy" id="126358"/>
    <lineage>
        <taxon>Eukaryota</taxon>
        <taxon>Viridiplantae</taxon>
        <taxon>Streptophyta</taxon>
        <taxon>Embryophyta</taxon>
        <taxon>Tracheophyta</taxon>
        <taxon>Spermatophyta</taxon>
        <taxon>Magnoliopsida</taxon>
        <taxon>eudicotyledons</taxon>
        <taxon>Gunneridae</taxon>
        <taxon>Pentapetalae</taxon>
        <taxon>asterids</taxon>
        <taxon>lamiids</taxon>
        <taxon>Lamiales</taxon>
        <taxon>Oleaceae</taxon>
        <taxon>Forsythieae</taxon>
        <taxon>Abeliophyllum</taxon>
    </lineage>
</organism>
<proteinExistence type="predicted"/>
<dbReference type="AlphaFoldDB" id="A0ABD1QIN6"/>
<feature type="compositionally biased region" description="Polar residues" evidence="1">
    <location>
        <begin position="46"/>
        <end position="69"/>
    </location>
</feature>
<sequence>MDCCVSATSKLAAPNSYASKSNGDSKLSKSPPPSLEEETVKEVLSETPTIPKQTSSTIPTFQENQQNKVPSIKSSPLLLDFSNILCEKQQSDGVFKKPVMVFNNDEVFEEFSEICSTLSKSVSISTSVTGKERKH</sequence>
<reference evidence="3" key="1">
    <citation type="submission" date="2024-07" db="EMBL/GenBank/DDBJ databases">
        <title>Two chromosome-level genome assemblies of Korean endemic species Abeliophyllum distichum and Forsythia ovata (Oleaceae).</title>
        <authorList>
            <person name="Jang H."/>
        </authorList>
    </citation>
    <scope>NUCLEOTIDE SEQUENCE [LARGE SCALE GENOMIC DNA]</scope>
</reference>
<comment type="caution">
    <text evidence="2">The sequence shown here is derived from an EMBL/GenBank/DDBJ whole genome shotgun (WGS) entry which is preliminary data.</text>
</comment>
<protein>
    <submittedName>
        <fullName evidence="2">Uncharacterized protein</fullName>
    </submittedName>
</protein>
<keyword evidence="3" id="KW-1185">Reference proteome</keyword>
<gene>
    <name evidence="2" type="ORF">Adt_36818</name>
</gene>
<dbReference type="PANTHER" id="PTHR33871:SF1">
    <property type="entry name" value="OS05G0503100 PROTEIN"/>
    <property type="match status" value="1"/>
</dbReference>
<dbReference type="PANTHER" id="PTHR33871">
    <property type="entry name" value="OS05G0503100 PROTEIN-RELATED"/>
    <property type="match status" value="1"/>
</dbReference>
<evidence type="ECO:0000313" key="2">
    <source>
        <dbReference type="EMBL" id="KAL2476082.1"/>
    </source>
</evidence>
<dbReference type="EMBL" id="JBFOLK010000011">
    <property type="protein sequence ID" value="KAL2476082.1"/>
    <property type="molecule type" value="Genomic_DNA"/>
</dbReference>
<feature type="region of interest" description="Disordered" evidence="1">
    <location>
        <begin position="1"/>
        <end position="69"/>
    </location>
</feature>
<evidence type="ECO:0000313" key="3">
    <source>
        <dbReference type="Proteomes" id="UP001604336"/>
    </source>
</evidence>
<dbReference type="Proteomes" id="UP001604336">
    <property type="component" value="Unassembled WGS sequence"/>
</dbReference>
<accession>A0ABD1QIN6</accession>